<dbReference type="InterPro" id="IPR036922">
    <property type="entry name" value="Rieske_2Fe-2S_sf"/>
</dbReference>
<dbReference type="Proteomes" id="UP000886469">
    <property type="component" value="Unassembled WGS sequence"/>
</dbReference>
<gene>
    <name evidence="6" type="ORF">E4Q08_17415</name>
</gene>
<evidence type="ECO:0000256" key="4">
    <source>
        <dbReference type="ARBA" id="ARBA00023014"/>
    </source>
</evidence>
<evidence type="ECO:0000256" key="3">
    <source>
        <dbReference type="ARBA" id="ARBA00023004"/>
    </source>
</evidence>
<keyword evidence="1" id="KW-0001">2Fe-2S</keyword>
<evidence type="ECO:0000256" key="1">
    <source>
        <dbReference type="ARBA" id="ARBA00022714"/>
    </source>
</evidence>
<keyword evidence="7" id="KW-1185">Reference proteome</keyword>
<dbReference type="Gene3D" id="2.102.10.10">
    <property type="entry name" value="Rieske [2Fe-2S] iron-sulphur domain"/>
    <property type="match status" value="1"/>
</dbReference>
<feature type="domain" description="Rieske" evidence="5">
    <location>
        <begin position="6"/>
        <end position="112"/>
    </location>
</feature>
<dbReference type="CDD" id="cd03467">
    <property type="entry name" value="Rieske"/>
    <property type="match status" value="1"/>
</dbReference>
<dbReference type="SUPFAM" id="SSF50022">
    <property type="entry name" value="ISP domain"/>
    <property type="match status" value="1"/>
</dbReference>
<keyword evidence="2" id="KW-0479">Metal-binding</keyword>
<name>A0ABX1TEI9_9PROT</name>
<accession>A0ABX1TEI9</accession>
<protein>
    <submittedName>
        <fullName evidence="6">Rieske (2Fe-2S) protein</fullName>
    </submittedName>
</protein>
<dbReference type="PANTHER" id="PTHR40261:SF1">
    <property type="entry name" value="RIESKE DOMAIN-CONTAINING PROTEIN"/>
    <property type="match status" value="1"/>
</dbReference>
<dbReference type="RefSeq" id="WP_034916733.1">
    <property type="nucleotide sequence ID" value="NZ_JAZKUC010000002.1"/>
</dbReference>
<evidence type="ECO:0000259" key="5">
    <source>
        <dbReference type="PROSITE" id="PS51296"/>
    </source>
</evidence>
<dbReference type="PANTHER" id="PTHR40261">
    <property type="match status" value="1"/>
</dbReference>
<keyword evidence="4" id="KW-0411">Iron-sulfur</keyword>
<evidence type="ECO:0000313" key="7">
    <source>
        <dbReference type="Proteomes" id="UP000886469"/>
    </source>
</evidence>
<dbReference type="Pfam" id="PF00355">
    <property type="entry name" value="Rieske"/>
    <property type="match status" value="1"/>
</dbReference>
<dbReference type="EMBL" id="SPMX01000057">
    <property type="protein sequence ID" value="NMQ06896.1"/>
    <property type="molecule type" value="Genomic_DNA"/>
</dbReference>
<keyword evidence="3" id="KW-0408">Iron</keyword>
<dbReference type="InterPro" id="IPR017941">
    <property type="entry name" value="Rieske_2Fe-2S"/>
</dbReference>
<proteinExistence type="predicted"/>
<comment type="caution">
    <text evidence="6">The sequence shown here is derived from an EMBL/GenBank/DDBJ whole genome shotgun (WGS) entry which is preliminary data.</text>
</comment>
<dbReference type="PROSITE" id="PS51296">
    <property type="entry name" value="RIESKE"/>
    <property type="match status" value="1"/>
</dbReference>
<reference evidence="6" key="1">
    <citation type="submission" date="2019-03" db="EMBL/GenBank/DDBJ databases">
        <title>Metabolic reconstructions from genomes of highly enriched 'Candidatus Accumulibacter' and 'Candidatus Competibacter' bioreactor populations.</title>
        <authorList>
            <person name="Annavajhala M.K."/>
            <person name="Welles L."/>
            <person name="Abbas B."/>
            <person name="Sorokin D."/>
            <person name="Park H."/>
            <person name="Van Loosdrecht M."/>
            <person name="Chandran K."/>
        </authorList>
    </citation>
    <scope>NUCLEOTIDE SEQUENCE</scope>
    <source>
        <strain evidence="6">SBR_L</strain>
    </source>
</reference>
<organism evidence="6 7">
    <name type="scientific">Candidatus Accumulibacter contiguus</name>
    <dbReference type="NCBI Taxonomy" id="2954381"/>
    <lineage>
        <taxon>Bacteria</taxon>
        <taxon>Pseudomonadati</taxon>
        <taxon>Pseudomonadota</taxon>
        <taxon>Betaproteobacteria</taxon>
        <taxon>Candidatus Accumulibacter</taxon>
    </lineage>
</organism>
<evidence type="ECO:0000256" key="2">
    <source>
        <dbReference type="ARBA" id="ARBA00022723"/>
    </source>
</evidence>
<evidence type="ECO:0000313" key="6">
    <source>
        <dbReference type="EMBL" id="NMQ06896.1"/>
    </source>
</evidence>
<sequence>MAMAARLICLSGDLLDGGPGVRFTVRRYGTEEPAFAVRFQGRVFAYCNRCAHVPVELDWQPKEFFDHSKLYLICATHGALYSPEDGRCLGGRCNGRGLTPLPVEERDGAIYFTPSEQIS</sequence>